<dbReference type="Proteomes" id="UP000249299">
    <property type="component" value="Unassembled WGS sequence"/>
</dbReference>
<dbReference type="Pfam" id="PF07007">
    <property type="entry name" value="LprI"/>
    <property type="match status" value="1"/>
</dbReference>
<evidence type="ECO:0000313" key="3">
    <source>
        <dbReference type="EMBL" id="RAI24940.1"/>
    </source>
</evidence>
<dbReference type="PANTHER" id="PTHR39176:SF1">
    <property type="entry name" value="PERIPLASMIC PROTEIN"/>
    <property type="match status" value="1"/>
</dbReference>
<organism evidence="3 4">
    <name type="scientific">Rhodobium orientis</name>
    <dbReference type="NCBI Taxonomy" id="34017"/>
    <lineage>
        <taxon>Bacteria</taxon>
        <taxon>Pseudomonadati</taxon>
        <taxon>Pseudomonadota</taxon>
        <taxon>Alphaproteobacteria</taxon>
        <taxon>Hyphomicrobiales</taxon>
        <taxon>Rhodobiaceae</taxon>
        <taxon>Rhodobium</taxon>
    </lineage>
</organism>
<evidence type="ECO:0000313" key="4">
    <source>
        <dbReference type="Proteomes" id="UP000249299"/>
    </source>
</evidence>
<feature type="chain" id="PRO_5016298042" description="Lysozyme inhibitor LprI-like N-terminal domain-containing protein" evidence="1">
    <location>
        <begin position="24"/>
        <end position="169"/>
    </location>
</feature>
<keyword evidence="1" id="KW-0732">Signal</keyword>
<evidence type="ECO:0000256" key="1">
    <source>
        <dbReference type="SAM" id="SignalP"/>
    </source>
</evidence>
<proteinExistence type="predicted"/>
<comment type="caution">
    <text evidence="3">The sequence shown here is derived from an EMBL/GenBank/DDBJ whole genome shotgun (WGS) entry which is preliminary data.</text>
</comment>
<sequence>MKTALRAGFGALLLFLAADMAIAASDDLSEPSPADHQAVQECLEASRGAETLKIAADCIGVVANPCLDVPDNQTTYGMASCLQREERIWDSLLNDWYGSARQYFSADLKRQFRDVQRAWIAWRDAKCGFEHAKYEGGTLGTVTGASCMLETTGARALELRSLVVEYESR</sequence>
<keyword evidence="4" id="KW-1185">Reference proteome</keyword>
<dbReference type="OrthoDB" id="7340239at2"/>
<dbReference type="Gene3D" id="1.20.1270.180">
    <property type="match status" value="1"/>
</dbReference>
<gene>
    <name evidence="3" type="ORF">CH339_20390</name>
</gene>
<dbReference type="PANTHER" id="PTHR39176">
    <property type="entry name" value="PERIPLASMIC PROTEIN-RELATED"/>
    <property type="match status" value="1"/>
</dbReference>
<dbReference type="InterPro" id="IPR009739">
    <property type="entry name" value="LprI-like_N"/>
</dbReference>
<name>A0A327JEW8_9HYPH</name>
<dbReference type="AlphaFoldDB" id="A0A327JEW8"/>
<protein>
    <recommendedName>
        <fullName evidence="2">Lysozyme inhibitor LprI-like N-terminal domain-containing protein</fullName>
    </recommendedName>
</protein>
<dbReference type="RefSeq" id="WP_111436232.1">
    <property type="nucleotide sequence ID" value="NZ_JACIGG010000002.1"/>
</dbReference>
<accession>A0A327JEW8</accession>
<feature type="domain" description="Lysozyme inhibitor LprI-like N-terminal" evidence="2">
    <location>
        <begin position="71"/>
        <end position="159"/>
    </location>
</feature>
<feature type="signal peptide" evidence="1">
    <location>
        <begin position="1"/>
        <end position="23"/>
    </location>
</feature>
<reference evidence="3 4" key="1">
    <citation type="submission" date="2017-07" db="EMBL/GenBank/DDBJ databases">
        <title>Draft Genome Sequences of Select Purple Nonsulfur Bacteria.</title>
        <authorList>
            <person name="Lasarre B."/>
            <person name="Mckinlay J.B."/>
        </authorList>
    </citation>
    <scope>NUCLEOTIDE SEQUENCE [LARGE SCALE GENOMIC DNA]</scope>
    <source>
        <strain evidence="3 4">DSM 11290</strain>
    </source>
</reference>
<evidence type="ECO:0000259" key="2">
    <source>
        <dbReference type="Pfam" id="PF07007"/>
    </source>
</evidence>
<dbReference type="EMBL" id="NPEV01000061">
    <property type="protein sequence ID" value="RAI24940.1"/>
    <property type="molecule type" value="Genomic_DNA"/>
</dbReference>